<organism evidence="1">
    <name type="scientific">uncultured Caudovirales phage</name>
    <dbReference type="NCBI Taxonomy" id="2100421"/>
    <lineage>
        <taxon>Viruses</taxon>
        <taxon>Duplodnaviria</taxon>
        <taxon>Heunggongvirae</taxon>
        <taxon>Uroviricota</taxon>
        <taxon>Caudoviricetes</taxon>
        <taxon>Peduoviridae</taxon>
        <taxon>Maltschvirus</taxon>
        <taxon>Maltschvirus maltsch</taxon>
    </lineage>
</organism>
<protein>
    <submittedName>
        <fullName evidence="1">Uncharacterized protein</fullName>
    </submittedName>
</protein>
<accession>A0A6J5KG08</accession>
<evidence type="ECO:0000313" key="1">
    <source>
        <dbReference type="EMBL" id="CAB4120864.1"/>
    </source>
</evidence>
<proteinExistence type="predicted"/>
<reference evidence="1" key="1">
    <citation type="submission" date="2020-04" db="EMBL/GenBank/DDBJ databases">
        <authorList>
            <person name="Chiriac C."/>
            <person name="Salcher M."/>
            <person name="Ghai R."/>
            <person name="Kavagutti S V."/>
        </authorList>
    </citation>
    <scope>NUCLEOTIDE SEQUENCE</scope>
</reference>
<name>A0A6J5KG08_9CAUD</name>
<gene>
    <name evidence="1" type="ORF">UFOVP2_36</name>
</gene>
<dbReference type="EMBL" id="LR796138">
    <property type="protein sequence ID" value="CAB4120864.1"/>
    <property type="molecule type" value="Genomic_DNA"/>
</dbReference>
<sequence>MGMPSAVYIKSGDQPRAFAFGNSVAPALTTTSNQSTLPIYKESVYSSFQAVVRGTGAITATATIQVSNDDNTGRGFCPGNDKSFAPGFVVNTTNASATLASPASQFTQAMVGAVIACPGVPVGTTVSSVAAGGVSLTMSANATVTTTTGVQASLFDSLWVATALGTITLSGTTVVTDGFTTAAPWRYVRGVFTNITGTGATASLLMGV</sequence>